<comment type="caution">
    <text evidence="1">The sequence shown here is derived from an EMBL/GenBank/DDBJ whole genome shotgun (WGS) entry which is preliminary data.</text>
</comment>
<protein>
    <submittedName>
        <fullName evidence="1">Uncharacterized protein</fullName>
    </submittedName>
</protein>
<name>A0ACC2PMV8_9HYME</name>
<gene>
    <name evidence="1" type="ORF">QAD02_020563</name>
</gene>
<evidence type="ECO:0000313" key="2">
    <source>
        <dbReference type="Proteomes" id="UP001239111"/>
    </source>
</evidence>
<sequence length="139" mass="15694">MRVYMSSLSGEPLQVLPANATQSTARYSVWWGRKMASTGGNLLEEMKDNLEYTKSSEFNDNRVKLIFLEDIRRRQRRLRALGHSGGELSGTSNQRNSVRPKTPPLPDTRRPATTETALTSTPLHTRSTRENLEVTTSDD</sequence>
<organism evidence="1 2">
    <name type="scientific">Eretmocerus hayati</name>
    <dbReference type="NCBI Taxonomy" id="131215"/>
    <lineage>
        <taxon>Eukaryota</taxon>
        <taxon>Metazoa</taxon>
        <taxon>Ecdysozoa</taxon>
        <taxon>Arthropoda</taxon>
        <taxon>Hexapoda</taxon>
        <taxon>Insecta</taxon>
        <taxon>Pterygota</taxon>
        <taxon>Neoptera</taxon>
        <taxon>Endopterygota</taxon>
        <taxon>Hymenoptera</taxon>
        <taxon>Apocrita</taxon>
        <taxon>Proctotrupomorpha</taxon>
        <taxon>Chalcidoidea</taxon>
        <taxon>Aphelinidae</taxon>
        <taxon>Aphelininae</taxon>
        <taxon>Eretmocerus</taxon>
    </lineage>
</organism>
<accession>A0ACC2PMV8</accession>
<reference evidence="1" key="1">
    <citation type="submission" date="2023-04" db="EMBL/GenBank/DDBJ databases">
        <title>A chromosome-level genome assembly of the parasitoid wasp Eretmocerus hayati.</title>
        <authorList>
            <person name="Zhong Y."/>
            <person name="Liu S."/>
            <person name="Liu Y."/>
        </authorList>
    </citation>
    <scope>NUCLEOTIDE SEQUENCE</scope>
    <source>
        <strain evidence="1">ZJU_SS_LIU_2023</strain>
    </source>
</reference>
<dbReference type="EMBL" id="CM056741">
    <property type="protein sequence ID" value="KAJ8684770.1"/>
    <property type="molecule type" value="Genomic_DNA"/>
</dbReference>
<dbReference type="Proteomes" id="UP001239111">
    <property type="component" value="Chromosome 1"/>
</dbReference>
<evidence type="ECO:0000313" key="1">
    <source>
        <dbReference type="EMBL" id="KAJ8684770.1"/>
    </source>
</evidence>
<proteinExistence type="predicted"/>
<keyword evidence="2" id="KW-1185">Reference proteome</keyword>